<evidence type="ECO:0000259" key="14">
    <source>
        <dbReference type="PROSITE" id="PS50198"/>
    </source>
</evidence>
<dbReference type="InterPro" id="IPR023058">
    <property type="entry name" value="PPIase_PpiC_CS"/>
</dbReference>
<reference evidence="15 16" key="1">
    <citation type="submission" date="2016-08" db="EMBL/GenBank/DDBJ databases">
        <title>Complete genome sequence of Fictibacillus arsenicus G25-54, a strain with toxicity to nematodes and a potential arsenic-resistance activity.</title>
        <authorList>
            <person name="Zheng Z."/>
        </authorList>
    </citation>
    <scope>NUCLEOTIDE SEQUENCE [LARGE SCALE GENOMIC DNA]</scope>
    <source>
        <strain evidence="15 16">G25-54</strain>
    </source>
</reference>
<keyword evidence="16" id="KW-1185">Reference proteome</keyword>
<keyword evidence="8 11" id="KW-0564">Palmitate</keyword>
<keyword evidence="6 11" id="KW-0697">Rotamase</keyword>
<dbReference type="Gene3D" id="1.10.4030.10">
    <property type="entry name" value="Porin chaperone SurA, peptide-binding domain"/>
    <property type="match status" value="1"/>
</dbReference>
<dbReference type="HAMAP" id="MF_01145">
    <property type="entry name" value="Foldase_PrsA"/>
    <property type="match status" value="1"/>
</dbReference>
<comment type="catalytic activity">
    <reaction evidence="1 11">
        <text>[protein]-peptidylproline (omega=180) = [protein]-peptidylproline (omega=0)</text>
        <dbReference type="Rhea" id="RHEA:16237"/>
        <dbReference type="Rhea" id="RHEA-COMP:10747"/>
        <dbReference type="Rhea" id="RHEA-COMP:10748"/>
        <dbReference type="ChEBI" id="CHEBI:83833"/>
        <dbReference type="ChEBI" id="CHEBI:83834"/>
        <dbReference type="EC" id="5.2.1.8"/>
    </reaction>
</comment>
<feature type="signal peptide" evidence="13">
    <location>
        <begin position="1"/>
        <end position="25"/>
    </location>
</feature>
<feature type="compositionally biased region" description="Basic and acidic residues" evidence="12">
    <location>
        <begin position="236"/>
        <end position="251"/>
    </location>
</feature>
<feature type="compositionally biased region" description="Low complexity" evidence="12">
    <location>
        <begin position="287"/>
        <end position="298"/>
    </location>
</feature>
<dbReference type="EC" id="5.2.1.8" evidence="11"/>
<keyword evidence="10 11" id="KW-0449">Lipoprotein</keyword>
<evidence type="ECO:0000256" key="12">
    <source>
        <dbReference type="SAM" id="MobiDB-lite"/>
    </source>
</evidence>
<evidence type="ECO:0000256" key="8">
    <source>
        <dbReference type="ARBA" id="ARBA00023139"/>
    </source>
</evidence>
<evidence type="ECO:0000256" key="10">
    <source>
        <dbReference type="ARBA" id="ARBA00023288"/>
    </source>
</evidence>
<dbReference type="OrthoDB" id="14196at2"/>
<dbReference type="Proteomes" id="UP000077412">
    <property type="component" value="Chromosome"/>
</dbReference>
<feature type="region of interest" description="Disordered" evidence="12">
    <location>
        <begin position="279"/>
        <end position="298"/>
    </location>
</feature>
<keyword evidence="7 11" id="KW-0472">Membrane</keyword>
<evidence type="ECO:0000256" key="2">
    <source>
        <dbReference type="ARBA" id="ARBA00004193"/>
    </source>
</evidence>
<dbReference type="InterPro" id="IPR023059">
    <property type="entry name" value="Foldase_PrsA"/>
</dbReference>
<feature type="chain" id="PRO_5008881858" description="Foldase protein PrsA" evidence="13">
    <location>
        <begin position="26"/>
        <end position="298"/>
    </location>
</feature>
<dbReference type="Gene3D" id="3.10.50.40">
    <property type="match status" value="1"/>
</dbReference>
<comment type="function">
    <text evidence="11">Plays a major role in protein secretion by helping the post-translocational extracellular folding of several secreted proteins.</text>
</comment>
<dbReference type="PROSITE" id="PS50198">
    <property type="entry name" value="PPIC_PPIASE_2"/>
    <property type="match status" value="1"/>
</dbReference>
<dbReference type="PANTHER" id="PTHR47245:SF1">
    <property type="entry name" value="FOLDASE PROTEIN PRSA"/>
    <property type="match status" value="1"/>
</dbReference>
<dbReference type="SUPFAM" id="SSF54534">
    <property type="entry name" value="FKBP-like"/>
    <property type="match status" value="1"/>
</dbReference>
<feature type="domain" description="PpiC" evidence="14">
    <location>
        <begin position="142"/>
        <end position="232"/>
    </location>
</feature>
<dbReference type="AlphaFoldDB" id="A0A1B1Z0S4"/>
<sequence>MKKWMLSLGLTAGLISLSACNNAGADSEAIVESKAGDITKEQFYNKMKEQYGDQVLNQMIDEMVLEDKYKVTDKEIDKEIDKIKEELGGEDAFKQALEQNGLSDEKQLKERVKSMLLNEKAATEGVKISEDEMKKAFEEKYKTEVKASHILVDDEKTAKEVQKKLNEGGDFAKLAEEYSKDPGSKSKGGDLGFFGKGAMVPEFEKVAFTLDKGETSDLVKSDYGVHIIKVTDKRENKFEDKKEQVEQELKQQKAKPITEILENLRKKADVKIKDKELKEKIEKKAEQPQQPAMPQQQQ</sequence>
<evidence type="ECO:0000256" key="7">
    <source>
        <dbReference type="ARBA" id="ARBA00023136"/>
    </source>
</evidence>
<dbReference type="KEGG" id="far:ABE41_003625"/>
<evidence type="ECO:0000256" key="6">
    <source>
        <dbReference type="ARBA" id="ARBA00023110"/>
    </source>
</evidence>
<dbReference type="SUPFAM" id="SSF109998">
    <property type="entry name" value="Triger factor/SurA peptide-binding domain-like"/>
    <property type="match status" value="1"/>
</dbReference>
<dbReference type="GO" id="GO:0006457">
    <property type="term" value="P:protein folding"/>
    <property type="evidence" value="ECO:0007669"/>
    <property type="project" value="UniProtKB-UniRule"/>
</dbReference>
<evidence type="ECO:0000256" key="4">
    <source>
        <dbReference type="ARBA" id="ARBA00022475"/>
    </source>
</evidence>
<proteinExistence type="inferred from homology"/>
<dbReference type="InterPro" id="IPR000297">
    <property type="entry name" value="PPIase_PpiC"/>
</dbReference>
<evidence type="ECO:0000256" key="9">
    <source>
        <dbReference type="ARBA" id="ARBA00023235"/>
    </source>
</evidence>
<feature type="region of interest" description="Disordered" evidence="12">
    <location>
        <begin position="236"/>
        <end position="256"/>
    </location>
</feature>
<dbReference type="Pfam" id="PF13616">
    <property type="entry name" value="Rotamase_3"/>
    <property type="match status" value="1"/>
</dbReference>
<evidence type="ECO:0000256" key="3">
    <source>
        <dbReference type="ARBA" id="ARBA00006071"/>
    </source>
</evidence>
<keyword evidence="5 11" id="KW-0732">Signal</keyword>
<keyword evidence="9 11" id="KW-0413">Isomerase</keyword>
<dbReference type="InterPro" id="IPR027304">
    <property type="entry name" value="Trigger_fact/SurA_dom_sf"/>
</dbReference>
<evidence type="ECO:0000256" key="11">
    <source>
        <dbReference type="HAMAP-Rule" id="MF_01145"/>
    </source>
</evidence>
<comment type="subcellular location">
    <subcellularLocation>
        <location evidence="2 11">Cell membrane</location>
        <topology evidence="2 11">Lipid-anchor</topology>
    </subcellularLocation>
</comment>
<dbReference type="InterPro" id="IPR050245">
    <property type="entry name" value="PrsA_foldase"/>
</dbReference>
<evidence type="ECO:0000256" key="5">
    <source>
        <dbReference type="ARBA" id="ARBA00022729"/>
    </source>
</evidence>
<comment type="similarity">
    <text evidence="3 11">Belongs to the PrsA family.</text>
</comment>
<evidence type="ECO:0000313" key="15">
    <source>
        <dbReference type="EMBL" id="ANX11082.1"/>
    </source>
</evidence>
<dbReference type="STRING" id="255247.ABE41_003625"/>
<name>A0A1B1Z0S4_9BACL</name>
<evidence type="ECO:0000256" key="1">
    <source>
        <dbReference type="ARBA" id="ARBA00000971"/>
    </source>
</evidence>
<evidence type="ECO:0000313" key="16">
    <source>
        <dbReference type="Proteomes" id="UP000077412"/>
    </source>
</evidence>
<organism evidence="15 16">
    <name type="scientific">Fictibacillus arsenicus</name>
    <dbReference type="NCBI Taxonomy" id="255247"/>
    <lineage>
        <taxon>Bacteria</taxon>
        <taxon>Bacillati</taxon>
        <taxon>Bacillota</taxon>
        <taxon>Bacilli</taxon>
        <taxon>Bacillales</taxon>
        <taxon>Fictibacillaceae</taxon>
        <taxon>Fictibacillus</taxon>
    </lineage>
</organism>
<dbReference type="RefSeq" id="WP_066286593.1">
    <property type="nucleotide sequence ID" value="NZ_CP016761.1"/>
</dbReference>
<gene>
    <name evidence="11 15" type="primary">prsA</name>
    <name evidence="15" type="ORF">ABE41_003625</name>
</gene>
<protein>
    <recommendedName>
        <fullName evidence="11">Foldase protein PrsA</fullName>
        <ecNumber evidence="11">5.2.1.8</ecNumber>
    </recommendedName>
</protein>
<accession>A0A1B1Z0S4</accession>
<dbReference type="GO" id="GO:0003755">
    <property type="term" value="F:peptidyl-prolyl cis-trans isomerase activity"/>
    <property type="evidence" value="ECO:0007669"/>
    <property type="project" value="UniProtKB-UniRule"/>
</dbReference>
<keyword evidence="4 11" id="KW-1003">Cell membrane</keyword>
<dbReference type="PROSITE" id="PS51257">
    <property type="entry name" value="PROKAR_LIPOPROTEIN"/>
    <property type="match status" value="1"/>
</dbReference>
<dbReference type="InterPro" id="IPR046357">
    <property type="entry name" value="PPIase_dom_sf"/>
</dbReference>
<dbReference type="GO" id="GO:0005886">
    <property type="term" value="C:plasma membrane"/>
    <property type="evidence" value="ECO:0007669"/>
    <property type="project" value="UniProtKB-SubCell"/>
</dbReference>
<dbReference type="PROSITE" id="PS01096">
    <property type="entry name" value="PPIC_PPIASE_1"/>
    <property type="match status" value="1"/>
</dbReference>
<dbReference type="PANTHER" id="PTHR47245">
    <property type="entry name" value="PEPTIDYLPROLYL ISOMERASE"/>
    <property type="match status" value="1"/>
</dbReference>
<evidence type="ECO:0000256" key="13">
    <source>
        <dbReference type="SAM" id="SignalP"/>
    </source>
</evidence>
<dbReference type="EMBL" id="CP016761">
    <property type="protein sequence ID" value="ANX11082.1"/>
    <property type="molecule type" value="Genomic_DNA"/>
</dbReference>